<dbReference type="SUPFAM" id="SSF144284">
    <property type="entry name" value="Sec2 N-terminal region"/>
    <property type="match status" value="1"/>
</dbReference>
<feature type="compositionally biased region" description="Basic and acidic residues" evidence="3">
    <location>
        <begin position="968"/>
        <end position="991"/>
    </location>
</feature>
<dbReference type="CDD" id="cd21044">
    <property type="entry name" value="Rab11BD_RAB3IP_like"/>
    <property type="match status" value="1"/>
</dbReference>
<dbReference type="GO" id="GO:0051286">
    <property type="term" value="C:cell tip"/>
    <property type="evidence" value="ECO:0007669"/>
    <property type="project" value="TreeGrafter"/>
</dbReference>
<accession>A0A409VVM2</accession>
<sequence>MTEALQEEPKINGVSSEPPPADSATSQGQATRDDTVHSPKPRRPSVDKDAQDMVIDSLRTQIQDLISQVSQLNSKLVKSYDRVSDLEDDLHVASANLRSSSVKISQLELERTQHLSALNTGLLVEKTHVTAELNRLMEKATEEAAQRGQAESARMAIEKDLDDLSASLFGQANTMVAEARFQQYQSDRKREESEIALKGAEEAVQLMQAQMQNMQTEKEESEKKMQEMQIAMGKGKWVNRGNGPEQQITLKFLNSHAPFQEFIAFVGHLRVLHSTSPSPPAMSTLLPLPFLARLLTEDSEPTIRLDLAPSLNWLSRRSVLAAIHSGQLTIEPVSAHTLIHEFANHPSSTTVAGLSTSGDNMCCALCGSPVLSVVDHSHPSRPPLHPSQVSNTSWSTSFFKRNSSGSQFNSQPPSPTRQNSTSNYIPNTQIYIFRTASQPTTTIASLPIPSLSKSSSPAPSSLATHSASSSAYNAPIHSQAASPSNQTVTIYPLCQNGWCLTRLRTTCTLWAFVRTNIVDKVWDEELPPPPPPAIPVQAPVPEKPPIPPRKRGLWGIASAIGERAASWGDSDKDKSKRTSTSTTPAPPTEPRRLPPPLPPTPTSAQSPPPPLPSKTTAPALAASSAPPAVTPAPTPPPLPKRAEGRSRTSPPAQQSPRTSLDQPRDAPKPATPTPPTAAVSEAAPASSEQPVIPTSPLRKAHFPTTGPERAHTPSNVPLPESRPATPSGIGRTSSPATVAAGVGAGPAPPPLPRRAAARSRGGAPVPSRTATPANGDTAPVAEKVEEVKKEGEEKEEAKGDVKEVETKTEGGKKSDEQVNANGEAQKKTDEENKVVDDSSEVKPDVPKEEQDKDAVPPSISDVTTSRSTQASPASDEFVDAESVVAPSPAPSDVPQAVVEEKKSGEESQAHEEVAGSTAADKRMSTAESNNETVVEAPTTEESEKDKASPEPVSNGVAVEVVSPSPEGAAERAETKDVKAAVQDEKSAKEEAGYLSDATWEERTWKELVRLREDMFFARVGVVRE</sequence>
<feature type="compositionally biased region" description="Basic and acidic residues" evidence="3">
    <location>
        <begin position="898"/>
        <end position="924"/>
    </location>
</feature>
<feature type="compositionally biased region" description="Basic and acidic residues" evidence="3">
    <location>
        <begin position="824"/>
        <end position="854"/>
    </location>
</feature>
<feature type="compositionally biased region" description="Pro residues" evidence="3">
    <location>
        <begin position="584"/>
        <end position="612"/>
    </location>
</feature>
<dbReference type="Pfam" id="PF06428">
    <property type="entry name" value="Sec2p"/>
    <property type="match status" value="1"/>
</dbReference>
<feature type="region of interest" description="Disordered" evidence="3">
    <location>
        <begin position="564"/>
        <end position="992"/>
    </location>
</feature>
<name>A0A409VVM2_9AGAR</name>
<comment type="caution">
    <text evidence="5">The sequence shown here is derived from an EMBL/GenBank/DDBJ whole genome shotgun (WGS) entry which is preliminary data.</text>
</comment>
<dbReference type="GO" id="GO:0006887">
    <property type="term" value="P:exocytosis"/>
    <property type="evidence" value="ECO:0007669"/>
    <property type="project" value="TreeGrafter"/>
</dbReference>
<organism evidence="5 6">
    <name type="scientific">Panaeolus cyanescens</name>
    <dbReference type="NCBI Taxonomy" id="181874"/>
    <lineage>
        <taxon>Eukaryota</taxon>
        <taxon>Fungi</taxon>
        <taxon>Dikarya</taxon>
        <taxon>Basidiomycota</taxon>
        <taxon>Agaricomycotina</taxon>
        <taxon>Agaricomycetes</taxon>
        <taxon>Agaricomycetidae</taxon>
        <taxon>Agaricales</taxon>
        <taxon>Agaricineae</taxon>
        <taxon>Galeropsidaceae</taxon>
        <taxon>Panaeolus</taxon>
    </lineage>
</organism>
<evidence type="ECO:0000256" key="1">
    <source>
        <dbReference type="ARBA" id="ARBA00023054"/>
    </source>
</evidence>
<dbReference type="Proteomes" id="UP000284842">
    <property type="component" value="Unassembled WGS sequence"/>
</dbReference>
<dbReference type="PANTHER" id="PTHR14430">
    <property type="entry name" value="RABIN3-RELATED"/>
    <property type="match status" value="1"/>
</dbReference>
<dbReference type="PANTHER" id="PTHR14430:SF0">
    <property type="entry name" value="SEC2P DOMAIN-CONTAINING PROTEIN"/>
    <property type="match status" value="1"/>
</dbReference>
<feature type="domain" description="GDP/GTP exchange factor Sec2 N-terminal" evidence="4">
    <location>
        <begin position="84"/>
        <end position="215"/>
    </location>
</feature>
<dbReference type="InterPro" id="IPR040351">
    <property type="entry name" value="RAB3IL/RAB3IP/Sec2"/>
</dbReference>
<feature type="compositionally biased region" description="Low complexity" evidence="3">
    <location>
        <begin position="613"/>
        <end position="627"/>
    </location>
</feature>
<reference evidence="5 6" key="1">
    <citation type="journal article" date="2018" name="Evol. Lett.">
        <title>Horizontal gene cluster transfer increased hallucinogenic mushroom diversity.</title>
        <authorList>
            <person name="Reynolds H.T."/>
            <person name="Vijayakumar V."/>
            <person name="Gluck-Thaler E."/>
            <person name="Korotkin H.B."/>
            <person name="Matheny P.B."/>
            <person name="Slot J.C."/>
        </authorList>
    </citation>
    <scope>NUCLEOTIDE SEQUENCE [LARGE SCALE GENOMIC DNA]</scope>
    <source>
        <strain evidence="5 6">2629</strain>
    </source>
</reference>
<dbReference type="InParanoid" id="A0A409VVM2"/>
<keyword evidence="6" id="KW-1185">Reference proteome</keyword>
<feature type="compositionally biased region" description="Basic and acidic residues" evidence="3">
    <location>
        <begin position="782"/>
        <end position="816"/>
    </location>
</feature>
<feature type="compositionally biased region" description="Polar residues" evidence="3">
    <location>
        <begin position="647"/>
        <end position="661"/>
    </location>
</feature>
<feature type="compositionally biased region" description="Low complexity" evidence="3">
    <location>
        <begin position="676"/>
        <end position="691"/>
    </location>
</feature>
<dbReference type="OrthoDB" id="1748564at2759"/>
<evidence type="ECO:0000313" key="5">
    <source>
        <dbReference type="EMBL" id="PPQ70312.1"/>
    </source>
</evidence>
<feature type="compositionally biased region" description="Pro residues" evidence="3">
    <location>
        <begin position="628"/>
        <end position="639"/>
    </location>
</feature>
<proteinExistence type="predicted"/>
<dbReference type="STRING" id="181874.A0A409VVM2"/>
<dbReference type="GO" id="GO:0005085">
    <property type="term" value="F:guanyl-nucleotide exchange factor activity"/>
    <property type="evidence" value="ECO:0007669"/>
    <property type="project" value="InterPro"/>
</dbReference>
<feature type="region of interest" description="Disordered" evidence="3">
    <location>
        <begin position="401"/>
        <end position="423"/>
    </location>
</feature>
<protein>
    <recommendedName>
        <fullName evidence="4">GDP/GTP exchange factor Sec2 N-terminal domain-containing protein</fullName>
    </recommendedName>
</protein>
<dbReference type="InterPro" id="IPR009449">
    <property type="entry name" value="Sec2_N"/>
</dbReference>
<evidence type="ECO:0000313" key="6">
    <source>
        <dbReference type="Proteomes" id="UP000284842"/>
    </source>
</evidence>
<feature type="compositionally biased region" description="Low complexity" evidence="3">
    <location>
        <begin position="880"/>
        <end position="897"/>
    </location>
</feature>
<feature type="region of interest" description="Disordered" evidence="3">
    <location>
        <begin position="529"/>
        <end position="552"/>
    </location>
</feature>
<dbReference type="GO" id="GO:0070319">
    <property type="term" value="C:Golgi to plasma membrane transport vesicle"/>
    <property type="evidence" value="ECO:0007669"/>
    <property type="project" value="TreeGrafter"/>
</dbReference>
<dbReference type="Gene3D" id="6.10.140.910">
    <property type="match status" value="1"/>
</dbReference>
<evidence type="ECO:0000259" key="4">
    <source>
        <dbReference type="Pfam" id="PF06428"/>
    </source>
</evidence>
<feature type="region of interest" description="Disordered" evidence="3">
    <location>
        <begin position="1"/>
        <end position="51"/>
    </location>
</feature>
<evidence type="ECO:0000256" key="3">
    <source>
        <dbReference type="SAM" id="MobiDB-lite"/>
    </source>
</evidence>
<dbReference type="EMBL" id="NHTK01005958">
    <property type="protein sequence ID" value="PPQ70312.1"/>
    <property type="molecule type" value="Genomic_DNA"/>
</dbReference>
<dbReference type="PRINTS" id="PR01217">
    <property type="entry name" value="PRICHEXTENSN"/>
</dbReference>
<keyword evidence="1 2" id="KW-0175">Coiled coil</keyword>
<dbReference type="AlphaFoldDB" id="A0A409VVM2"/>
<feature type="coiled-coil region" evidence="2">
    <location>
        <begin position="190"/>
        <end position="231"/>
    </location>
</feature>
<gene>
    <name evidence="5" type="ORF">CVT24_013007</name>
</gene>
<feature type="compositionally biased region" description="Polar residues" evidence="3">
    <location>
        <begin position="860"/>
        <end position="872"/>
    </location>
</feature>
<evidence type="ECO:0000256" key="2">
    <source>
        <dbReference type="SAM" id="Coils"/>
    </source>
</evidence>